<dbReference type="RefSeq" id="WP_138602658.1">
    <property type="nucleotide sequence ID" value="NZ_VCIA01000001.1"/>
</dbReference>
<evidence type="ECO:0000313" key="1">
    <source>
        <dbReference type="EMBL" id="TMN21850.1"/>
    </source>
</evidence>
<dbReference type="AlphaFoldDB" id="A0A5S3QIU4"/>
<protein>
    <submittedName>
        <fullName evidence="1">Uncharacterized protein</fullName>
    </submittedName>
</protein>
<accession>A0A5S3QIU4</accession>
<sequence length="157" mass="18074">MGTYYALGIVKKFTAKSNQELSEANWEDHMNERLDIDQYAVSVKDNVIEGVLKEKVFRENIEDLYNKLVQITNDRQVSVYLEDSGTDIEQYQTWRTGMTIKEYDSNITLTVELVILFIEGKVIVEEFSIEPKLINWLFRHASLSNPLAGCIMSDIVG</sequence>
<dbReference type="EMBL" id="VCIA01000001">
    <property type="protein sequence ID" value="TMN21850.1"/>
    <property type="molecule type" value="Genomic_DNA"/>
</dbReference>
<name>A0A5S3QIU4_9BACI</name>
<comment type="caution">
    <text evidence="1">The sequence shown here is derived from an EMBL/GenBank/DDBJ whole genome shotgun (WGS) entry which is preliminary data.</text>
</comment>
<gene>
    <name evidence="1" type="ORF">FFL34_06780</name>
</gene>
<dbReference type="OrthoDB" id="2943516at2"/>
<dbReference type="Proteomes" id="UP000306980">
    <property type="component" value="Unassembled WGS sequence"/>
</dbReference>
<reference evidence="1 2" key="1">
    <citation type="submission" date="2019-05" db="EMBL/GenBank/DDBJ databases">
        <title>Genomic analysis of Lentibacillus sp. NKC220-2.</title>
        <authorList>
            <person name="Oh Y.J."/>
        </authorList>
    </citation>
    <scope>NUCLEOTIDE SEQUENCE [LARGE SCALE GENOMIC DNA]</scope>
    <source>
        <strain evidence="1 2">NKC220-2</strain>
    </source>
</reference>
<evidence type="ECO:0000313" key="2">
    <source>
        <dbReference type="Proteomes" id="UP000306980"/>
    </source>
</evidence>
<proteinExistence type="predicted"/>
<organism evidence="1 2">
    <name type="scientific">Lentibacillus cibarius</name>
    <dbReference type="NCBI Taxonomy" id="2583219"/>
    <lineage>
        <taxon>Bacteria</taxon>
        <taxon>Bacillati</taxon>
        <taxon>Bacillota</taxon>
        <taxon>Bacilli</taxon>
        <taxon>Bacillales</taxon>
        <taxon>Bacillaceae</taxon>
        <taxon>Lentibacillus</taxon>
    </lineage>
</organism>